<comment type="catalytic activity">
    <reaction evidence="10">
        <text>L-threonyl-[protein] + FAD = FMN-L-threonyl-[protein] + AMP + H(+)</text>
        <dbReference type="Rhea" id="RHEA:36847"/>
        <dbReference type="Rhea" id="RHEA-COMP:11060"/>
        <dbReference type="Rhea" id="RHEA-COMP:11061"/>
        <dbReference type="ChEBI" id="CHEBI:15378"/>
        <dbReference type="ChEBI" id="CHEBI:30013"/>
        <dbReference type="ChEBI" id="CHEBI:57692"/>
        <dbReference type="ChEBI" id="CHEBI:74257"/>
        <dbReference type="ChEBI" id="CHEBI:456215"/>
        <dbReference type="EC" id="2.7.1.180"/>
    </reaction>
</comment>
<organism evidence="11 12">
    <name type="scientific">Nocardia cerradoensis</name>
    <dbReference type="NCBI Taxonomy" id="85688"/>
    <lineage>
        <taxon>Bacteria</taxon>
        <taxon>Bacillati</taxon>
        <taxon>Actinomycetota</taxon>
        <taxon>Actinomycetes</taxon>
        <taxon>Mycobacteriales</taxon>
        <taxon>Nocardiaceae</taxon>
        <taxon>Nocardia</taxon>
    </lineage>
</organism>
<dbReference type="RefSeq" id="WP_039780059.1">
    <property type="nucleotide sequence ID" value="NZ_JAAXOR010000002.1"/>
</dbReference>
<evidence type="ECO:0000313" key="12">
    <source>
        <dbReference type="Proteomes" id="UP000215506"/>
    </source>
</evidence>
<evidence type="ECO:0000256" key="4">
    <source>
        <dbReference type="ARBA" id="ARBA00022630"/>
    </source>
</evidence>
<keyword evidence="6" id="KW-0479">Metal-binding</keyword>
<evidence type="ECO:0000256" key="2">
    <source>
        <dbReference type="ARBA" id="ARBA00011955"/>
    </source>
</evidence>
<dbReference type="PANTHER" id="PTHR30040:SF2">
    <property type="entry name" value="FAD:PROTEIN FMN TRANSFERASE"/>
    <property type="match status" value="1"/>
</dbReference>
<dbReference type="GO" id="GO:0046872">
    <property type="term" value="F:metal ion binding"/>
    <property type="evidence" value="ECO:0007669"/>
    <property type="project" value="UniProtKB-KW"/>
</dbReference>
<dbReference type="EC" id="2.7.1.180" evidence="2"/>
<sequence>MSTARGAAVASETFRAIGTSVVVVCTDARELARAADLVRARLDDLDRAASRFRADSELAVINSRSAESARAGRSEQLRIPVGTTLGSCLRAAMRTQRLTSGLVSASLGAALIACGYDDDLDAVRARGDVGPPAPDRISIPLRHMIFDEQRGEVALRPGTALDLGASAKAWAADTIAAELAATGPGGYLVNLGGDIAVAGTGPPRGWSIGVRDWNDAVVQVVTSTGQAFATSSTRLRTWVRGGIRRHHIIDPRTGRSARTRWAQVTCAGPDAVQANAASTAAIILDDQAPRWLTDRGVPACLMTVDHEVVTTPGWPAPTAARKRHVS</sequence>
<evidence type="ECO:0000256" key="3">
    <source>
        <dbReference type="ARBA" id="ARBA00016337"/>
    </source>
</evidence>
<dbReference type="Gene3D" id="3.10.520.10">
    <property type="entry name" value="ApbE-like domains"/>
    <property type="match status" value="1"/>
</dbReference>
<proteinExistence type="predicted"/>
<keyword evidence="8" id="KW-0460">Magnesium</keyword>
<evidence type="ECO:0000256" key="9">
    <source>
        <dbReference type="ARBA" id="ARBA00031306"/>
    </source>
</evidence>
<keyword evidence="7" id="KW-0274">FAD</keyword>
<dbReference type="InterPro" id="IPR024932">
    <property type="entry name" value="ApbE"/>
</dbReference>
<evidence type="ECO:0000256" key="6">
    <source>
        <dbReference type="ARBA" id="ARBA00022723"/>
    </source>
</evidence>
<dbReference type="InterPro" id="IPR003374">
    <property type="entry name" value="ApbE-like_sf"/>
</dbReference>
<keyword evidence="12" id="KW-1185">Reference proteome</keyword>
<gene>
    <name evidence="11" type="primary">apbE_1</name>
    <name evidence="11" type="ORF">B7C42_03085</name>
</gene>
<evidence type="ECO:0000256" key="1">
    <source>
        <dbReference type="ARBA" id="ARBA00001946"/>
    </source>
</evidence>
<reference evidence="11 12" key="1">
    <citation type="submission" date="2017-07" db="EMBL/GenBank/DDBJ databases">
        <title>First draft Genome Sequence of Nocardia cerradoensis isolated from human infection.</title>
        <authorList>
            <person name="Carrasco G."/>
        </authorList>
    </citation>
    <scope>NUCLEOTIDE SEQUENCE [LARGE SCALE GENOMIC DNA]</scope>
    <source>
        <strain evidence="11 12">CNM20130759</strain>
    </source>
</reference>
<evidence type="ECO:0000256" key="10">
    <source>
        <dbReference type="ARBA" id="ARBA00048540"/>
    </source>
</evidence>
<dbReference type="EMBL" id="NGAF01000005">
    <property type="protein sequence ID" value="OXR45128.1"/>
    <property type="molecule type" value="Genomic_DNA"/>
</dbReference>
<comment type="cofactor">
    <cofactor evidence="1">
        <name>Mg(2+)</name>
        <dbReference type="ChEBI" id="CHEBI:18420"/>
    </cofactor>
</comment>
<dbReference type="Pfam" id="PF02424">
    <property type="entry name" value="ApbE"/>
    <property type="match status" value="1"/>
</dbReference>
<evidence type="ECO:0000256" key="5">
    <source>
        <dbReference type="ARBA" id="ARBA00022679"/>
    </source>
</evidence>
<protein>
    <recommendedName>
        <fullName evidence="3">FAD:protein FMN transferase</fullName>
        <ecNumber evidence="2">2.7.1.180</ecNumber>
    </recommendedName>
    <alternativeName>
        <fullName evidence="9">Flavin transferase</fullName>
    </alternativeName>
</protein>
<name>A0A231H8G4_9NOCA</name>
<comment type="caution">
    <text evidence="11">The sequence shown here is derived from an EMBL/GenBank/DDBJ whole genome shotgun (WGS) entry which is preliminary data.</text>
</comment>
<dbReference type="GO" id="GO:0016740">
    <property type="term" value="F:transferase activity"/>
    <property type="evidence" value="ECO:0007669"/>
    <property type="project" value="UniProtKB-KW"/>
</dbReference>
<evidence type="ECO:0000256" key="7">
    <source>
        <dbReference type="ARBA" id="ARBA00022827"/>
    </source>
</evidence>
<evidence type="ECO:0000256" key="8">
    <source>
        <dbReference type="ARBA" id="ARBA00022842"/>
    </source>
</evidence>
<dbReference type="SUPFAM" id="SSF143631">
    <property type="entry name" value="ApbE-like"/>
    <property type="match status" value="1"/>
</dbReference>
<dbReference type="Proteomes" id="UP000215506">
    <property type="component" value="Unassembled WGS sequence"/>
</dbReference>
<evidence type="ECO:0000313" key="11">
    <source>
        <dbReference type="EMBL" id="OXR45128.1"/>
    </source>
</evidence>
<accession>A0A231H8G4</accession>
<keyword evidence="4" id="KW-0285">Flavoprotein</keyword>
<dbReference type="PANTHER" id="PTHR30040">
    <property type="entry name" value="THIAMINE BIOSYNTHESIS LIPOPROTEIN APBE"/>
    <property type="match status" value="1"/>
</dbReference>
<keyword evidence="5 11" id="KW-0808">Transferase</keyword>
<dbReference type="AlphaFoldDB" id="A0A231H8G4"/>